<name>A0A9P6WA96_RHOMI</name>
<gene>
    <name evidence="3" type="primary">SSO2_3</name>
    <name evidence="3" type="ORF">C6P46_004275</name>
</gene>
<proteinExistence type="predicted"/>
<dbReference type="GO" id="GO:0048278">
    <property type="term" value="P:vesicle docking"/>
    <property type="evidence" value="ECO:0007669"/>
    <property type="project" value="TreeGrafter"/>
</dbReference>
<dbReference type="InterPro" id="IPR010989">
    <property type="entry name" value="SNARE"/>
</dbReference>
<comment type="caution">
    <text evidence="3">The sequence shown here is derived from an EMBL/GenBank/DDBJ whole genome shotgun (WGS) entry which is preliminary data.</text>
</comment>
<evidence type="ECO:0000256" key="2">
    <source>
        <dbReference type="SAM" id="Phobius"/>
    </source>
</evidence>
<accession>A0A9P6WA96</accession>
<feature type="transmembrane region" description="Helical" evidence="2">
    <location>
        <begin position="258"/>
        <end position="278"/>
    </location>
</feature>
<dbReference type="EMBL" id="PUHQ01000004">
    <property type="protein sequence ID" value="KAG0666609.1"/>
    <property type="molecule type" value="Genomic_DNA"/>
</dbReference>
<comment type="subcellular location">
    <subcellularLocation>
        <location evidence="1">Membrane</location>
        <topology evidence="1">Single-pass type IV membrane protein</topology>
    </subcellularLocation>
</comment>
<dbReference type="AlphaFoldDB" id="A0A9P6WA96"/>
<dbReference type="GO" id="GO:0006886">
    <property type="term" value="P:intracellular protein transport"/>
    <property type="evidence" value="ECO:0007669"/>
    <property type="project" value="TreeGrafter"/>
</dbReference>
<evidence type="ECO:0000256" key="1">
    <source>
        <dbReference type="ARBA" id="ARBA00004211"/>
    </source>
</evidence>
<dbReference type="InterPro" id="IPR045242">
    <property type="entry name" value="Syntaxin"/>
</dbReference>
<dbReference type="PANTHER" id="PTHR19957">
    <property type="entry name" value="SYNTAXIN"/>
    <property type="match status" value="1"/>
</dbReference>
<dbReference type="GO" id="GO:0006906">
    <property type="term" value="P:vesicle fusion"/>
    <property type="evidence" value="ECO:0007669"/>
    <property type="project" value="TreeGrafter"/>
</dbReference>
<dbReference type="GO" id="GO:0005886">
    <property type="term" value="C:plasma membrane"/>
    <property type="evidence" value="ECO:0007669"/>
    <property type="project" value="TreeGrafter"/>
</dbReference>
<dbReference type="OrthoDB" id="10255013at2759"/>
<dbReference type="PANTHER" id="PTHR19957:SF307">
    <property type="entry name" value="PROTEIN SSO1-RELATED"/>
    <property type="match status" value="1"/>
</dbReference>
<dbReference type="Gene3D" id="1.20.58.70">
    <property type="match status" value="1"/>
</dbReference>
<reference evidence="3 4" key="1">
    <citation type="submission" date="2020-11" db="EMBL/GenBank/DDBJ databases">
        <title>Kefir isolates.</title>
        <authorList>
            <person name="Marcisauskas S."/>
            <person name="Kim Y."/>
            <person name="Blasche S."/>
        </authorList>
    </citation>
    <scope>NUCLEOTIDE SEQUENCE [LARGE SCALE GENOMIC DNA]</scope>
    <source>
        <strain evidence="3 4">KR</strain>
    </source>
</reference>
<dbReference type="Proteomes" id="UP000777482">
    <property type="component" value="Unassembled WGS sequence"/>
</dbReference>
<dbReference type="SUPFAM" id="SSF47661">
    <property type="entry name" value="t-snare proteins"/>
    <property type="match status" value="1"/>
</dbReference>
<keyword evidence="2" id="KW-0812">Transmembrane</keyword>
<sequence length="284" mass="31003">MSKRINLPGTGAISQGYKPLDAPIKEHTVSGGGIREQQPIELGDLANDEFFDETKQTLSLQSPSDPLSLELASLSAKLSSEVSSYRSRISDLSERVGKDEARRGHWENLKAALGRAVERWQRVERDHREKVRDKISRQMKIVNPAVSEQEIKAAVDSSGPAANQIFAQALVGGSRTAAARSALDEAQTRRSELLRIEETLTELAALMQQVADLVVVQDIKVLHLEQTSHEIEADIEKGAEQLGVARVSAAAARHKRKLCAGIVLALVVVIVIVVIVQVKQSQTT</sequence>
<keyword evidence="2" id="KW-1133">Transmembrane helix</keyword>
<dbReference type="GO" id="GO:0006887">
    <property type="term" value="P:exocytosis"/>
    <property type="evidence" value="ECO:0007669"/>
    <property type="project" value="TreeGrafter"/>
</dbReference>
<dbReference type="GO" id="GO:0000149">
    <property type="term" value="F:SNARE binding"/>
    <property type="evidence" value="ECO:0007669"/>
    <property type="project" value="TreeGrafter"/>
</dbReference>
<protein>
    <submittedName>
        <fullName evidence="3">Plasma membrane t-SNARE, secretory vesicle fusion</fullName>
    </submittedName>
</protein>
<evidence type="ECO:0000313" key="3">
    <source>
        <dbReference type="EMBL" id="KAG0666609.1"/>
    </source>
</evidence>
<dbReference type="GO" id="GO:0005484">
    <property type="term" value="F:SNAP receptor activity"/>
    <property type="evidence" value="ECO:0007669"/>
    <property type="project" value="TreeGrafter"/>
</dbReference>
<dbReference type="GO" id="GO:0012505">
    <property type="term" value="C:endomembrane system"/>
    <property type="evidence" value="ECO:0007669"/>
    <property type="project" value="TreeGrafter"/>
</dbReference>
<keyword evidence="2" id="KW-0472">Membrane</keyword>
<dbReference type="GO" id="GO:0031201">
    <property type="term" value="C:SNARE complex"/>
    <property type="evidence" value="ECO:0007669"/>
    <property type="project" value="TreeGrafter"/>
</dbReference>
<evidence type="ECO:0000313" key="4">
    <source>
        <dbReference type="Proteomes" id="UP000777482"/>
    </source>
</evidence>
<organism evidence="3 4">
    <name type="scientific">Rhodotorula mucilaginosa</name>
    <name type="common">Yeast</name>
    <name type="synonym">Rhodotorula rubra</name>
    <dbReference type="NCBI Taxonomy" id="5537"/>
    <lineage>
        <taxon>Eukaryota</taxon>
        <taxon>Fungi</taxon>
        <taxon>Dikarya</taxon>
        <taxon>Basidiomycota</taxon>
        <taxon>Pucciniomycotina</taxon>
        <taxon>Microbotryomycetes</taxon>
        <taxon>Sporidiobolales</taxon>
        <taxon>Sporidiobolaceae</taxon>
        <taxon>Rhodotorula</taxon>
    </lineage>
</organism>
<keyword evidence="4" id="KW-1185">Reference proteome</keyword>